<feature type="domain" description="Serine aminopeptidase S33" evidence="1">
    <location>
        <begin position="48"/>
        <end position="144"/>
    </location>
</feature>
<dbReference type="Proteomes" id="UP000715965">
    <property type="component" value="Unassembled WGS sequence"/>
</dbReference>
<keyword evidence="2" id="KW-0378">Hydrolase</keyword>
<dbReference type="InterPro" id="IPR029058">
    <property type="entry name" value="AB_hydrolase_fold"/>
</dbReference>
<dbReference type="Gene3D" id="3.40.50.1820">
    <property type="entry name" value="alpha/beta hydrolase"/>
    <property type="match status" value="2"/>
</dbReference>
<dbReference type="GO" id="GO:0016787">
    <property type="term" value="F:hydrolase activity"/>
    <property type="evidence" value="ECO:0007669"/>
    <property type="project" value="UniProtKB-KW"/>
</dbReference>
<dbReference type="Pfam" id="PF12146">
    <property type="entry name" value="Hydrolase_4"/>
    <property type="match status" value="1"/>
</dbReference>
<protein>
    <submittedName>
        <fullName evidence="2">Alpha/beta hydrolase</fullName>
    </submittedName>
</protein>
<name>A0ABR9SG58_9BURK</name>
<evidence type="ECO:0000313" key="3">
    <source>
        <dbReference type="Proteomes" id="UP000715965"/>
    </source>
</evidence>
<proteinExistence type="predicted"/>
<accession>A0ABR9SG58</accession>
<dbReference type="EMBL" id="JADDOJ010000047">
    <property type="protein sequence ID" value="MBE7941338.1"/>
    <property type="molecule type" value="Genomic_DNA"/>
</dbReference>
<dbReference type="InterPro" id="IPR050261">
    <property type="entry name" value="FrsA_esterase"/>
</dbReference>
<dbReference type="SUPFAM" id="SSF53474">
    <property type="entry name" value="alpha/beta-Hydrolases"/>
    <property type="match status" value="2"/>
</dbReference>
<sequence>MNTAPAPVPLAFDSAAGPCFGWYHPPADNARDTVVVMCPALGYEASCAYQSWTRLAGLLAAAGLPVLRFDWHGSGDSAGDDRLLRLDDLRASVDAAMAEARRLSGCTRVALLGLRMGAMLALDAAARAGGVEAVAAWAPCTGKGFARELRALAMARGELGGTLEAQGLACDEDALRDLQGLAPATLPHRPAARVLLVARDDLGGAETLFESALRSRGCHVTLERWPGYARAVAEPTHPVDLGNTLGSLAGWLAERAGPAASTPPRPHVSSQLQAGAAIEQPWRFGTDGRLFGILARPSAGGAAPGQVDTAVLLLNVGGNPRTGPHRLYVTLSRALAASGLTVLRLDVAGIGDSPGEFPHTAAMWQRATADVRAAMDSLQPLGLRRFQLVGICSGSYLALETALVDERVCRQVLGNTRVLEYDTGSAPWQGAMQRHYKSMRYYGRALARAGVWRRLLRGQVDARGIAARAVVLAQARMSRGLARLLGRGPARDSLCEKFLHLSRRGTRTLIVMSEQDDGLDYLDFHLGRNAAHLRGEPGFELQLVPGADHTFSTQAMQQRLVEILRQEMLACPAEDEAATVLQARVAHV</sequence>
<organism evidence="2 3">
    <name type="scientific">Ramlibacter aquaticus</name>
    <dbReference type="NCBI Taxonomy" id="2780094"/>
    <lineage>
        <taxon>Bacteria</taxon>
        <taxon>Pseudomonadati</taxon>
        <taxon>Pseudomonadota</taxon>
        <taxon>Betaproteobacteria</taxon>
        <taxon>Burkholderiales</taxon>
        <taxon>Comamonadaceae</taxon>
        <taxon>Ramlibacter</taxon>
    </lineage>
</organism>
<reference evidence="2 3" key="1">
    <citation type="submission" date="2020-10" db="EMBL/GenBank/DDBJ databases">
        <title>Draft genome of Ramlibacter aquaticus LMG 30558.</title>
        <authorList>
            <person name="Props R."/>
        </authorList>
    </citation>
    <scope>NUCLEOTIDE SEQUENCE [LARGE SCALE GENOMIC DNA]</scope>
    <source>
        <strain evidence="2 3">LMG 30558</strain>
    </source>
</reference>
<comment type="caution">
    <text evidence="2">The sequence shown here is derived from an EMBL/GenBank/DDBJ whole genome shotgun (WGS) entry which is preliminary data.</text>
</comment>
<evidence type="ECO:0000313" key="2">
    <source>
        <dbReference type="EMBL" id="MBE7941338.1"/>
    </source>
</evidence>
<dbReference type="RefSeq" id="WP_193780878.1">
    <property type="nucleotide sequence ID" value="NZ_JADDOJ010000047.1"/>
</dbReference>
<evidence type="ECO:0000259" key="1">
    <source>
        <dbReference type="Pfam" id="PF12146"/>
    </source>
</evidence>
<dbReference type="InterPro" id="IPR022742">
    <property type="entry name" value="Hydrolase_4"/>
</dbReference>
<keyword evidence="3" id="KW-1185">Reference proteome</keyword>
<gene>
    <name evidence="2" type="ORF">IM725_12225</name>
</gene>
<dbReference type="PANTHER" id="PTHR22946">
    <property type="entry name" value="DIENELACTONE HYDROLASE DOMAIN-CONTAINING PROTEIN-RELATED"/>
    <property type="match status" value="1"/>
</dbReference>